<keyword evidence="3" id="KW-1185">Reference proteome</keyword>
<name>A0ABP6YMA2_9PSEU</name>
<evidence type="ECO:0000313" key="2">
    <source>
        <dbReference type="EMBL" id="GAA3586555.1"/>
    </source>
</evidence>
<proteinExistence type="predicted"/>
<evidence type="ECO:0008006" key="4">
    <source>
        <dbReference type="Google" id="ProtNLM"/>
    </source>
</evidence>
<comment type="caution">
    <text evidence="2">The sequence shown here is derived from an EMBL/GenBank/DDBJ whole genome shotgun (WGS) entry which is preliminary data.</text>
</comment>
<dbReference type="RefSeq" id="WP_344869198.1">
    <property type="nucleotide sequence ID" value="NZ_BAAAZN010000033.1"/>
</dbReference>
<accession>A0ABP6YMA2</accession>
<dbReference type="EMBL" id="BAAAZN010000033">
    <property type="protein sequence ID" value="GAA3586555.1"/>
    <property type="molecule type" value="Genomic_DNA"/>
</dbReference>
<protein>
    <recommendedName>
        <fullName evidence="4">PE family protein</fullName>
    </recommendedName>
</protein>
<organism evidence="2 3">
    <name type="scientific">Amycolatopsis ultiminotia</name>
    <dbReference type="NCBI Taxonomy" id="543629"/>
    <lineage>
        <taxon>Bacteria</taxon>
        <taxon>Bacillati</taxon>
        <taxon>Actinomycetota</taxon>
        <taxon>Actinomycetes</taxon>
        <taxon>Pseudonocardiales</taxon>
        <taxon>Pseudonocardiaceae</taxon>
        <taxon>Amycolatopsis</taxon>
    </lineage>
</organism>
<sequence>MWEDVGFAVAGTATQTTGAGGFVLEPDEAKQLLSRLKGVRDQLLTMQRRAARLCAMTAPSQDPGTMAAHEALVGDGGGKLGAFSYGGGHVDLQLAYVTELVDRISAALGMTESSDHHQAGLLGEIDPPGKTE</sequence>
<evidence type="ECO:0000256" key="1">
    <source>
        <dbReference type="SAM" id="MobiDB-lite"/>
    </source>
</evidence>
<gene>
    <name evidence="2" type="ORF">GCM10022222_84080</name>
</gene>
<dbReference type="Proteomes" id="UP001500689">
    <property type="component" value="Unassembled WGS sequence"/>
</dbReference>
<feature type="region of interest" description="Disordered" evidence="1">
    <location>
        <begin position="113"/>
        <end position="132"/>
    </location>
</feature>
<evidence type="ECO:0000313" key="3">
    <source>
        <dbReference type="Proteomes" id="UP001500689"/>
    </source>
</evidence>
<reference evidence="3" key="1">
    <citation type="journal article" date="2019" name="Int. J. Syst. Evol. Microbiol.">
        <title>The Global Catalogue of Microorganisms (GCM) 10K type strain sequencing project: providing services to taxonomists for standard genome sequencing and annotation.</title>
        <authorList>
            <consortium name="The Broad Institute Genomics Platform"/>
            <consortium name="The Broad Institute Genome Sequencing Center for Infectious Disease"/>
            <person name="Wu L."/>
            <person name="Ma J."/>
        </authorList>
    </citation>
    <scope>NUCLEOTIDE SEQUENCE [LARGE SCALE GENOMIC DNA]</scope>
    <source>
        <strain evidence="3">JCM 16898</strain>
    </source>
</reference>